<reference evidence="1" key="1">
    <citation type="submission" date="2022-03" db="EMBL/GenBank/DDBJ databases">
        <authorList>
            <person name="Lindestad O."/>
        </authorList>
    </citation>
    <scope>NUCLEOTIDE SEQUENCE</scope>
</reference>
<dbReference type="Proteomes" id="UP000838756">
    <property type="component" value="Unassembled WGS sequence"/>
</dbReference>
<dbReference type="AlphaFoldDB" id="A0A8S4QUF4"/>
<accession>A0A8S4QUF4</accession>
<protein>
    <submittedName>
        <fullName evidence="1">Jg16570 protein</fullName>
    </submittedName>
</protein>
<gene>
    <name evidence="1" type="primary">jg16570</name>
    <name evidence="1" type="ORF">PAEG_LOCUS6095</name>
</gene>
<feature type="non-terminal residue" evidence="1">
    <location>
        <position position="1"/>
    </location>
</feature>
<sequence length="147" mass="16138">VLPKTSRRHLNELAALHAPPTTSGAPARCWGATASAPRLLAATRPAHKQSKHLLALHHDNSLRRKDLCENFIILISVVISAPATPSLRQQLDAASLPRGRRVGTCRMHKRARTPSLSRGCYARLIQPAQKLCDTDPKGNPLIERIEL</sequence>
<comment type="caution">
    <text evidence="1">The sequence shown here is derived from an EMBL/GenBank/DDBJ whole genome shotgun (WGS) entry which is preliminary data.</text>
</comment>
<proteinExistence type="predicted"/>
<keyword evidence="2" id="KW-1185">Reference proteome</keyword>
<evidence type="ECO:0000313" key="1">
    <source>
        <dbReference type="EMBL" id="CAH2218248.1"/>
    </source>
</evidence>
<evidence type="ECO:0000313" key="2">
    <source>
        <dbReference type="Proteomes" id="UP000838756"/>
    </source>
</evidence>
<name>A0A8S4QUF4_9NEOP</name>
<organism evidence="1 2">
    <name type="scientific">Pararge aegeria aegeria</name>
    <dbReference type="NCBI Taxonomy" id="348720"/>
    <lineage>
        <taxon>Eukaryota</taxon>
        <taxon>Metazoa</taxon>
        <taxon>Ecdysozoa</taxon>
        <taxon>Arthropoda</taxon>
        <taxon>Hexapoda</taxon>
        <taxon>Insecta</taxon>
        <taxon>Pterygota</taxon>
        <taxon>Neoptera</taxon>
        <taxon>Endopterygota</taxon>
        <taxon>Lepidoptera</taxon>
        <taxon>Glossata</taxon>
        <taxon>Ditrysia</taxon>
        <taxon>Papilionoidea</taxon>
        <taxon>Nymphalidae</taxon>
        <taxon>Satyrinae</taxon>
        <taxon>Satyrini</taxon>
        <taxon>Parargina</taxon>
        <taxon>Pararge</taxon>
    </lineage>
</organism>
<dbReference type="EMBL" id="CAKXAJ010019291">
    <property type="protein sequence ID" value="CAH2218248.1"/>
    <property type="molecule type" value="Genomic_DNA"/>
</dbReference>